<dbReference type="GeneID" id="41596736"/>
<dbReference type="Proteomes" id="UP000028194">
    <property type="component" value="Chromosome"/>
</dbReference>
<sequence>MYRKILVPYEGSQFSERAAEHAAYLAKLSGAKVTFLTVTALPSLIYTYNEAVNAAISEAAELLIMSSESPVVRSLKSRVEKCKKRGIDAKLVHTVGDPAMLVLETARKEGTDLIVLGSKGLKGVSKLKVFGSVARKVTELLVCPVLLVH</sequence>
<dbReference type="KEGG" id="nev:NTE_00896"/>
<dbReference type="EMBL" id="CP007174">
    <property type="protein sequence ID" value="AIF82972.1"/>
    <property type="molecule type" value="Genomic_DNA"/>
</dbReference>
<dbReference type="CDD" id="cd00293">
    <property type="entry name" value="USP-like"/>
    <property type="match status" value="1"/>
</dbReference>
<proteinExistence type="inferred from homology"/>
<dbReference type="HOGENOM" id="CLU_049301_11_0_2"/>
<name>A0A075MQ29_9ARCH</name>
<dbReference type="STRING" id="1459636.NTE_00896"/>
<dbReference type="InterPro" id="IPR006015">
    <property type="entry name" value="Universal_stress_UspA"/>
</dbReference>
<dbReference type="Gene3D" id="3.40.50.620">
    <property type="entry name" value="HUPs"/>
    <property type="match status" value="1"/>
</dbReference>
<evidence type="ECO:0000256" key="1">
    <source>
        <dbReference type="ARBA" id="ARBA00008791"/>
    </source>
</evidence>
<dbReference type="PANTHER" id="PTHR46268:SF6">
    <property type="entry name" value="UNIVERSAL STRESS PROTEIN UP12"/>
    <property type="match status" value="1"/>
</dbReference>
<accession>A0A075MQ29</accession>
<dbReference type="PANTHER" id="PTHR46268">
    <property type="entry name" value="STRESS RESPONSE PROTEIN NHAX"/>
    <property type="match status" value="1"/>
</dbReference>
<dbReference type="RefSeq" id="WP_148699835.1">
    <property type="nucleotide sequence ID" value="NZ_CP007174.1"/>
</dbReference>
<dbReference type="AlphaFoldDB" id="A0A075MQ29"/>
<feature type="domain" description="UspA" evidence="2">
    <location>
        <begin position="1"/>
        <end position="149"/>
    </location>
</feature>
<dbReference type="PRINTS" id="PR01438">
    <property type="entry name" value="UNVRSLSTRESS"/>
</dbReference>
<gene>
    <name evidence="3" type="ORF">NTE_00896</name>
</gene>
<evidence type="ECO:0000259" key="2">
    <source>
        <dbReference type="Pfam" id="PF00582"/>
    </source>
</evidence>
<dbReference type="OrthoDB" id="105697at2157"/>
<reference evidence="3 4" key="1">
    <citation type="journal article" date="2014" name="PLoS ONE">
        <title>Genome Sequence of Candidatus Nitrososphaera evergladensis from Group I.1b Enriched from Everglades Soil Reveals Novel Genomic Features of the Ammonia-Oxidizing Archaea.</title>
        <authorList>
            <person name="Zhalnina K.V."/>
            <person name="Dias R."/>
            <person name="Leonard M.T."/>
            <person name="Dorr de Quadros P."/>
            <person name="Camargo F.A."/>
            <person name="Drew J.C."/>
            <person name="Farmerie W.G."/>
            <person name="Daroub S.H."/>
            <person name="Triplett E.W."/>
        </authorList>
    </citation>
    <scope>NUCLEOTIDE SEQUENCE [LARGE SCALE GENOMIC DNA]</scope>
    <source>
        <strain evidence="3 4">SR1</strain>
    </source>
</reference>
<dbReference type="InterPro" id="IPR006016">
    <property type="entry name" value="UspA"/>
</dbReference>
<protein>
    <submittedName>
        <fullName evidence="3">Universal stress protein UspA-like protein</fullName>
    </submittedName>
</protein>
<evidence type="ECO:0000313" key="3">
    <source>
        <dbReference type="EMBL" id="AIF82972.1"/>
    </source>
</evidence>
<dbReference type="SUPFAM" id="SSF52402">
    <property type="entry name" value="Adenine nucleotide alpha hydrolases-like"/>
    <property type="match status" value="1"/>
</dbReference>
<keyword evidence="4" id="KW-1185">Reference proteome</keyword>
<dbReference type="eggNOG" id="arCOG02053">
    <property type="taxonomic scope" value="Archaea"/>
</dbReference>
<organism evidence="3 4">
    <name type="scientific">Candidatus Nitrososphaera evergladensis SR1</name>
    <dbReference type="NCBI Taxonomy" id="1459636"/>
    <lineage>
        <taxon>Archaea</taxon>
        <taxon>Nitrososphaerota</taxon>
        <taxon>Nitrososphaeria</taxon>
        <taxon>Nitrososphaerales</taxon>
        <taxon>Nitrososphaeraceae</taxon>
        <taxon>Nitrososphaera</taxon>
    </lineage>
</organism>
<dbReference type="InterPro" id="IPR014729">
    <property type="entry name" value="Rossmann-like_a/b/a_fold"/>
</dbReference>
<dbReference type="Pfam" id="PF00582">
    <property type="entry name" value="Usp"/>
    <property type="match status" value="1"/>
</dbReference>
<evidence type="ECO:0000313" key="4">
    <source>
        <dbReference type="Proteomes" id="UP000028194"/>
    </source>
</evidence>
<comment type="similarity">
    <text evidence="1">Belongs to the universal stress protein A family.</text>
</comment>